<dbReference type="Proteomes" id="UP001595379">
    <property type="component" value="Unassembled WGS sequence"/>
</dbReference>
<dbReference type="InterPro" id="IPR003346">
    <property type="entry name" value="Transposase_20"/>
</dbReference>
<dbReference type="Pfam" id="PF01548">
    <property type="entry name" value="DEDD_Tnp_IS110"/>
    <property type="match status" value="1"/>
</dbReference>
<name>A0ABV6ZX63_9PROT</name>
<sequence>MTGSHCGAVIGVDVSKSWLDVASGPDGPVRRVANTRDAVASLAREWRADGPPRLILAEATGGYELTLVRALQAAGLAVCVVNPRQVRDFARATGRLAKTDALDARIIARFAEAVPQRPLAPVTPGRGTLRALVARRRQVIEMIVAEKNRLEQAGPAVEGLIAEHLAGLKSQLANVDLAIALAVEAESELASRRALLTSVPGVGELTAAIILAELPELGQIGPKQASALVGVAPVNRDSGQWRGQRHIGGGRATVRCALYMATLSAVRHEPGLKAFYKRLRSNGKPAKVALIAATRKLTILLNTLVARNQTWNNPQQHGC</sequence>
<keyword evidence="4" id="KW-1185">Reference proteome</keyword>
<dbReference type="InterPro" id="IPR002525">
    <property type="entry name" value="Transp_IS110-like_N"/>
</dbReference>
<proteinExistence type="predicted"/>
<gene>
    <name evidence="3" type="ORF">ACFOOR_07730</name>
</gene>
<dbReference type="EMBL" id="JBHRSV010000013">
    <property type="protein sequence ID" value="MFC2925992.1"/>
    <property type="molecule type" value="Genomic_DNA"/>
</dbReference>
<evidence type="ECO:0000313" key="4">
    <source>
        <dbReference type="Proteomes" id="UP001595379"/>
    </source>
</evidence>
<dbReference type="PANTHER" id="PTHR33055:SF13">
    <property type="entry name" value="TRANSPOSASE"/>
    <property type="match status" value="1"/>
</dbReference>
<feature type="domain" description="Transposase IS110-like N-terminal" evidence="1">
    <location>
        <begin position="10"/>
        <end position="152"/>
    </location>
</feature>
<accession>A0ABV6ZX63</accession>
<feature type="domain" description="Transposase IS116/IS110/IS902 C-terminal" evidence="2">
    <location>
        <begin position="194"/>
        <end position="277"/>
    </location>
</feature>
<evidence type="ECO:0000259" key="2">
    <source>
        <dbReference type="Pfam" id="PF02371"/>
    </source>
</evidence>
<dbReference type="InterPro" id="IPR047650">
    <property type="entry name" value="Transpos_IS110"/>
</dbReference>
<comment type="caution">
    <text evidence="3">The sequence shown here is derived from an EMBL/GenBank/DDBJ whole genome shotgun (WGS) entry which is preliminary data.</text>
</comment>
<evidence type="ECO:0000259" key="1">
    <source>
        <dbReference type="Pfam" id="PF01548"/>
    </source>
</evidence>
<evidence type="ECO:0000313" key="3">
    <source>
        <dbReference type="EMBL" id="MFC2925992.1"/>
    </source>
</evidence>
<reference evidence="4" key="1">
    <citation type="journal article" date="2019" name="Int. J. Syst. Evol. Microbiol.">
        <title>The Global Catalogue of Microorganisms (GCM) 10K type strain sequencing project: providing services to taxonomists for standard genome sequencing and annotation.</title>
        <authorList>
            <consortium name="The Broad Institute Genomics Platform"/>
            <consortium name="The Broad Institute Genome Sequencing Center for Infectious Disease"/>
            <person name="Wu L."/>
            <person name="Ma J."/>
        </authorList>
    </citation>
    <scope>NUCLEOTIDE SEQUENCE [LARGE SCALE GENOMIC DNA]</scope>
    <source>
        <strain evidence="4">KCTC 52487</strain>
    </source>
</reference>
<protein>
    <submittedName>
        <fullName evidence="3">IS110 family transposase</fullName>
    </submittedName>
</protein>
<dbReference type="NCBIfam" id="NF033542">
    <property type="entry name" value="transpos_IS110"/>
    <property type="match status" value="1"/>
</dbReference>
<organism evidence="3 4">
    <name type="scientific">Hyphobacterium vulgare</name>
    <dbReference type="NCBI Taxonomy" id="1736751"/>
    <lineage>
        <taxon>Bacteria</taxon>
        <taxon>Pseudomonadati</taxon>
        <taxon>Pseudomonadota</taxon>
        <taxon>Alphaproteobacteria</taxon>
        <taxon>Maricaulales</taxon>
        <taxon>Maricaulaceae</taxon>
        <taxon>Hyphobacterium</taxon>
    </lineage>
</organism>
<dbReference type="RefSeq" id="WP_343165814.1">
    <property type="nucleotide sequence ID" value="NZ_JBHRSV010000013.1"/>
</dbReference>
<dbReference type="PANTHER" id="PTHR33055">
    <property type="entry name" value="TRANSPOSASE FOR INSERTION SEQUENCE ELEMENT IS1111A"/>
    <property type="match status" value="1"/>
</dbReference>
<dbReference type="Pfam" id="PF02371">
    <property type="entry name" value="Transposase_20"/>
    <property type="match status" value="1"/>
</dbReference>